<evidence type="ECO:0000313" key="9">
    <source>
        <dbReference type="Proteomes" id="UP001212152"/>
    </source>
</evidence>
<comment type="cofactor">
    <cofactor evidence="1 6">
        <name>NAD(+)</name>
        <dbReference type="ChEBI" id="CHEBI:57540"/>
    </cofactor>
</comment>
<evidence type="ECO:0000256" key="5">
    <source>
        <dbReference type="ARBA" id="ARBA00023277"/>
    </source>
</evidence>
<proteinExistence type="inferred from homology"/>
<dbReference type="InterPro" id="IPR005886">
    <property type="entry name" value="UDP_G4E"/>
</dbReference>
<dbReference type="PANTHER" id="PTHR43725:SF53">
    <property type="entry name" value="UDP-ARABINOSE 4-EPIMERASE 1"/>
    <property type="match status" value="1"/>
</dbReference>
<evidence type="ECO:0000313" key="8">
    <source>
        <dbReference type="EMBL" id="KAJ3176750.1"/>
    </source>
</evidence>
<dbReference type="InterPro" id="IPR001509">
    <property type="entry name" value="Epimerase_deHydtase"/>
</dbReference>
<evidence type="ECO:0000259" key="7">
    <source>
        <dbReference type="Pfam" id="PF01370"/>
    </source>
</evidence>
<dbReference type="PANTHER" id="PTHR43725">
    <property type="entry name" value="UDP-GLUCOSE 4-EPIMERASE"/>
    <property type="match status" value="1"/>
</dbReference>
<organism evidence="8 9">
    <name type="scientific">Geranomyces variabilis</name>
    <dbReference type="NCBI Taxonomy" id="109894"/>
    <lineage>
        <taxon>Eukaryota</taxon>
        <taxon>Fungi</taxon>
        <taxon>Fungi incertae sedis</taxon>
        <taxon>Chytridiomycota</taxon>
        <taxon>Chytridiomycota incertae sedis</taxon>
        <taxon>Chytridiomycetes</taxon>
        <taxon>Spizellomycetales</taxon>
        <taxon>Powellomycetaceae</taxon>
        <taxon>Geranomyces</taxon>
    </lineage>
</organism>
<dbReference type="AlphaFoldDB" id="A0AAD5TK64"/>
<reference evidence="8" key="1">
    <citation type="submission" date="2020-05" db="EMBL/GenBank/DDBJ databases">
        <title>Phylogenomic resolution of chytrid fungi.</title>
        <authorList>
            <person name="Stajich J.E."/>
            <person name="Amses K."/>
            <person name="Simmons R."/>
            <person name="Seto K."/>
            <person name="Myers J."/>
            <person name="Bonds A."/>
            <person name="Quandt C.A."/>
            <person name="Barry K."/>
            <person name="Liu P."/>
            <person name="Grigoriev I."/>
            <person name="Longcore J.E."/>
            <person name="James T.Y."/>
        </authorList>
    </citation>
    <scope>NUCLEOTIDE SEQUENCE</scope>
    <source>
        <strain evidence="8">JEL0379</strain>
    </source>
</reference>
<keyword evidence="9" id="KW-1185">Reference proteome</keyword>
<dbReference type="Proteomes" id="UP001212152">
    <property type="component" value="Unassembled WGS sequence"/>
</dbReference>
<dbReference type="GO" id="GO:0003978">
    <property type="term" value="F:UDP-glucose 4-epimerase activity"/>
    <property type="evidence" value="ECO:0007669"/>
    <property type="project" value="UniProtKB-UniRule"/>
</dbReference>
<dbReference type="Pfam" id="PF01370">
    <property type="entry name" value="Epimerase"/>
    <property type="match status" value="1"/>
</dbReference>
<dbReference type="EC" id="5.1.3.2" evidence="6"/>
<dbReference type="NCBIfam" id="TIGR01179">
    <property type="entry name" value="galE"/>
    <property type="match status" value="1"/>
</dbReference>
<evidence type="ECO:0000256" key="6">
    <source>
        <dbReference type="RuleBase" id="RU366046"/>
    </source>
</evidence>
<dbReference type="InterPro" id="IPR036291">
    <property type="entry name" value="NAD(P)-bd_dom_sf"/>
</dbReference>
<keyword evidence="5 6" id="KW-0119">Carbohydrate metabolism</keyword>
<dbReference type="Gene3D" id="3.90.25.10">
    <property type="entry name" value="UDP-galactose 4-epimerase, domain 1"/>
    <property type="match status" value="1"/>
</dbReference>
<comment type="pathway">
    <text evidence="6">Carbohydrate metabolism; galactose metabolism.</text>
</comment>
<accession>A0AAD5TK64</accession>
<evidence type="ECO:0000256" key="2">
    <source>
        <dbReference type="ARBA" id="ARBA00007637"/>
    </source>
</evidence>
<keyword evidence="4 6" id="KW-0413">Isomerase</keyword>
<evidence type="ECO:0000256" key="4">
    <source>
        <dbReference type="ARBA" id="ARBA00023235"/>
    </source>
</evidence>
<comment type="catalytic activity">
    <reaction evidence="6">
        <text>UDP-alpha-D-glucose = UDP-alpha-D-galactose</text>
        <dbReference type="Rhea" id="RHEA:22168"/>
        <dbReference type="ChEBI" id="CHEBI:58885"/>
        <dbReference type="ChEBI" id="CHEBI:66914"/>
        <dbReference type="EC" id="5.1.3.2"/>
    </reaction>
</comment>
<comment type="subunit">
    <text evidence="6">Homodimer.</text>
</comment>
<comment type="similarity">
    <text evidence="2 6">Belongs to the NAD(P)-dependent epimerase/dehydratase family.</text>
</comment>
<dbReference type="Gene3D" id="3.40.50.720">
    <property type="entry name" value="NAD(P)-binding Rossmann-like Domain"/>
    <property type="match status" value="1"/>
</dbReference>
<dbReference type="SUPFAM" id="SSF51735">
    <property type="entry name" value="NAD(P)-binding Rossmann-fold domains"/>
    <property type="match status" value="1"/>
</dbReference>
<dbReference type="GO" id="GO:0006012">
    <property type="term" value="P:galactose metabolic process"/>
    <property type="evidence" value="ECO:0007669"/>
    <property type="project" value="InterPro"/>
</dbReference>
<keyword evidence="3 6" id="KW-0520">NAD</keyword>
<evidence type="ECO:0000256" key="3">
    <source>
        <dbReference type="ARBA" id="ARBA00023027"/>
    </source>
</evidence>
<evidence type="ECO:0000256" key="1">
    <source>
        <dbReference type="ARBA" id="ARBA00001911"/>
    </source>
</evidence>
<dbReference type="CDD" id="cd05247">
    <property type="entry name" value="UDP_G4E_1_SDR_e"/>
    <property type="match status" value="1"/>
</dbReference>
<dbReference type="EMBL" id="JADGJQ010000038">
    <property type="protein sequence ID" value="KAJ3176750.1"/>
    <property type="molecule type" value="Genomic_DNA"/>
</dbReference>
<comment type="caution">
    <text evidence="8">The sequence shown here is derived from an EMBL/GenBank/DDBJ whole genome shotgun (WGS) entry which is preliminary data.</text>
</comment>
<name>A0AAD5TK64_9FUNG</name>
<feature type="domain" description="NAD-dependent epimerase/dehydratase" evidence="7">
    <location>
        <begin position="20"/>
        <end position="270"/>
    </location>
</feature>
<protein>
    <recommendedName>
        <fullName evidence="6">UDP-glucose 4-epimerase</fullName>
        <ecNumber evidence="6">5.1.3.2</ecNumber>
    </recommendedName>
</protein>
<sequence length="345" mass="38051">MRRVARPSFANHLPVAYLQIIVAGGAGYIGSHLVRELTKAGGHELVVLDNLSTGHTAAIPRGVAFEQGDIRDAAFLEKVFTKHKPDAVFHFSASIEVAASCADPLAYYENNVCGTVTLLQTMQKHKTKYFIFSSTAALFGMAERMPIEAEDRTNPINPYGETKLVIEKLLHWCDQAYGLKYVCLRYFNACGADAAGDIGEDHTPESHLIPLVLQVPAGKREKVFVFGEDYETEDGSCVRDYVHVTDLSAAHVKALDYLAKNNTSNRFNLGSGKGYSVKEIIESARRVTGHPIPAEIKPRRAGDPAKLIASSEKAEKILGWTRQYETIDSIVATAWNFHQRNPKGF</sequence>
<gene>
    <name evidence="8" type="ORF">HDU87_004889</name>
</gene>